<dbReference type="Pfam" id="PF00067">
    <property type="entry name" value="p450"/>
    <property type="match status" value="1"/>
</dbReference>
<evidence type="ECO:0000256" key="8">
    <source>
        <dbReference type="ARBA" id="ARBA00023136"/>
    </source>
</evidence>
<feature type="binding site" description="axial binding residue" evidence="9">
    <location>
        <position position="437"/>
    </location>
    <ligand>
        <name>heme</name>
        <dbReference type="ChEBI" id="CHEBI:30413"/>
    </ligand>
    <ligandPart>
        <name>Fe</name>
        <dbReference type="ChEBI" id="CHEBI:18248"/>
    </ligandPart>
</feature>
<accession>A0A9F3QU17</accession>
<evidence type="ECO:0000256" key="4">
    <source>
        <dbReference type="ARBA" id="ARBA00022723"/>
    </source>
</evidence>
<dbReference type="PANTHER" id="PTHR24300">
    <property type="entry name" value="CYTOCHROME P450 508A4-RELATED"/>
    <property type="match status" value="1"/>
</dbReference>
<dbReference type="GO" id="GO:0016712">
    <property type="term" value="F:oxidoreductase activity, acting on paired donors, with incorporation or reduction of molecular oxygen, reduced flavin or flavoprotein as one donor, and incorporation of one atom of oxygen"/>
    <property type="evidence" value="ECO:0007669"/>
    <property type="project" value="TreeGrafter"/>
</dbReference>
<keyword evidence="9" id="KW-0349">Heme</keyword>
<proteinExistence type="inferred from homology"/>
<dbReference type="PRINTS" id="PR00385">
    <property type="entry name" value="P450"/>
</dbReference>
<comment type="cofactor">
    <cofactor evidence="1 9">
        <name>heme</name>
        <dbReference type="ChEBI" id="CHEBI:30413"/>
    </cofactor>
</comment>
<keyword evidence="8" id="KW-0472">Membrane</keyword>
<evidence type="ECO:0000256" key="5">
    <source>
        <dbReference type="ARBA" id="ARBA00023002"/>
    </source>
</evidence>
<dbReference type="Gene3D" id="1.10.630.10">
    <property type="entry name" value="Cytochrome P450"/>
    <property type="match status" value="1"/>
</dbReference>
<sequence>MEIWIFLFILLPALLILLFLKQLWSRRHFPPGPLSLPILGNVWALGTTVHEDVLNKLAKKYGNMYTLWLGNQSVVVLSGFKTVKEGLVGHLEEFSGRAQSAFFTSRGKGRGIIFSNGHTWKKQRQIGNVSLRILGMGTKSIEHQIEGGAQQLIEIFARTKGQPFDPSFPFNNSVANVICALSFGHQFALEDKNFQKLVQDIENIVRISGSFFHLMYEAVPWLMKYLPGPHQKDLTGDSAEFILSFARQEIERHKQYHSLCEPQDFIDFYLLQIEKSRDDPNSVYNEENLACCLLEFFIAGSDTTFNTLMWALLLLANHPNIQEKVHKEIEDVFGSSRSIFYQNQKKLPYTHAVIHELQRAKYVVLIPIPRQSIMDVKMEDFHIPKGTIILPDLRSVLLDPEEWETPEEFNPNHFLDTDGNFQAREAFLPFGAGQRACLREKLARAEIFIFLTSLLRAFRFQLPGVKKLDDKPIASMTLNPHPYKICAVPRHAAP</sequence>
<evidence type="ECO:0000313" key="11">
    <source>
        <dbReference type="RefSeq" id="XP_015745763.2"/>
    </source>
</evidence>
<dbReference type="GeneID" id="103060983"/>
<comment type="subcellular location">
    <subcellularLocation>
        <location evidence="2">Membrane</location>
    </subcellularLocation>
</comment>
<dbReference type="GO" id="GO:0006082">
    <property type="term" value="P:organic acid metabolic process"/>
    <property type="evidence" value="ECO:0007669"/>
    <property type="project" value="TreeGrafter"/>
</dbReference>
<keyword evidence="5" id="KW-0560">Oxidoreductase</keyword>
<evidence type="ECO:0000256" key="9">
    <source>
        <dbReference type="PIRSR" id="PIRSR602401-1"/>
    </source>
</evidence>
<dbReference type="Proteomes" id="UP000695026">
    <property type="component" value="Unplaced"/>
</dbReference>
<keyword evidence="6 9" id="KW-0408">Iron</keyword>
<dbReference type="InterPro" id="IPR001128">
    <property type="entry name" value="Cyt_P450"/>
</dbReference>
<gene>
    <name evidence="11" type="primary">LOC103060983</name>
</gene>
<keyword evidence="7" id="KW-0503">Monooxygenase</keyword>
<dbReference type="AlphaFoldDB" id="A0A9F3QU17"/>
<dbReference type="FunFam" id="1.10.630.10:FF:000004">
    <property type="entry name" value="cytochrome P450 2D15 isoform X1"/>
    <property type="match status" value="1"/>
</dbReference>
<dbReference type="OrthoDB" id="1055148at2759"/>
<dbReference type="GO" id="GO:0006805">
    <property type="term" value="P:xenobiotic metabolic process"/>
    <property type="evidence" value="ECO:0007669"/>
    <property type="project" value="TreeGrafter"/>
</dbReference>
<dbReference type="InterPro" id="IPR050182">
    <property type="entry name" value="Cytochrome_P450_fam2"/>
</dbReference>
<dbReference type="KEGG" id="pbi:103060983"/>
<name>A0A9F3QU17_PYTBI</name>
<dbReference type="GO" id="GO:0005506">
    <property type="term" value="F:iron ion binding"/>
    <property type="evidence" value="ECO:0007669"/>
    <property type="project" value="InterPro"/>
</dbReference>
<evidence type="ECO:0000313" key="10">
    <source>
        <dbReference type="Proteomes" id="UP000695026"/>
    </source>
</evidence>
<protein>
    <submittedName>
        <fullName evidence="11">LOW QUALITY PROTEIN: cytochrome P450 2J6-like</fullName>
    </submittedName>
</protein>
<dbReference type="InterPro" id="IPR002401">
    <property type="entry name" value="Cyt_P450_E_grp-I"/>
</dbReference>
<dbReference type="PANTHER" id="PTHR24300:SF134">
    <property type="entry name" value="CYTOCHROME P450, FAMILY 2, SUBFAMILY AB, POLYPEPTIDE 2-RELATED"/>
    <property type="match status" value="1"/>
</dbReference>
<dbReference type="InterPro" id="IPR036396">
    <property type="entry name" value="Cyt_P450_sf"/>
</dbReference>
<keyword evidence="4 9" id="KW-0479">Metal-binding</keyword>
<keyword evidence="10" id="KW-1185">Reference proteome</keyword>
<comment type="similarity">
    <text evidence="3">Belongs to the cytochrome P450 family.</text>
</comment>
<dbReference type="PRINTS" id="PR00463">
    <property type="entry name" value="EP450I"/>
</dbReference>
<evidence type="ECO:0000256" key="6">
    <source>
        <dbReference type="ARBA" id="ARBA00023004"/>
    </source>
</evidence>
<evidence type="ECO:0000256" key="1">
    <source>
        <dbReference type="ARBA" id="ARBA00001971"/>
    </source>
</evidence>
<dbReference type="SUPFAM" id="SSF48264">
    <property type="entry name" value="Cytochrome P450"/>
    <property type="match status" value="1"/>
</dbReference>
<evidence type="ECO:0000256" key="3">
    <source>
        <dbReference type="ARBA" id="ARBA00010617"/>
    </source>
</evidence>
<dbReference type="OMA" id="KKQRQIG"/>
<reference evidence="11" key="1">
    <citation type="submission" date="2025-08" db="UniProtKB">
        <authorList>
            <consortium name="RefSeq"/>
        </authorList>
    </citation>
    <scope>IDENTIFICATION</scope>
    <source>
        <tissue evidence="11">Liver</tissue>
    </source>
</reference>
<evidence type="ECO:0000256" key="7">
    <source>
        <dbReference type="ARBA" id="ARBA00023033"/>
    </source>
</evidence>
<organism evidence="10 11">
    <name type="scientific">Python bivittatus</name>
    <name type="common">Burmese python</name>
    <name type="synonym">Python molurus bivittatus</name>
    <dbReference type="NCBI Taxonomy" id="176946"/>
    <lineage>
        <taxon>Eukaryota</taxon>
        <taxon>Metazoa</taxon>
        <taxon>Chordata</taxon>
        <taxon>Craniata</taxon>
        <taxon>Vertebrata</taxon>
        <taxon>Euteleostomi</taxon>
        <taxon>Lepidosauria</taxon>
        <taxon>Squamata</taxon>
        <taxon>Bifurcata</taxon>
        <taxon>Unidentata</taxon>
        <taxon>Episquamata</taxon>
        <taxon>Toxicofera</taxon>
        <taxon>Serpentes</taxon>
        <taxon>Henophidia</taxon>
        <taxon>Pythonidae</taxon>
        <taxon>Python</taxon>
    </lineage>
</organism>
<dbReference type="RefSeq" id="XP_015745763.2">
    <property type="nucleotide sequence ID" value="XM_015890277.2"/>
</dbReference>
<evidence type="ECO:0000256" key="2">
    <source>
        <dbReference type="ARBA" id="ARBA00004370"/>
    </source>
</evidence>
<dbReference type="GO" id="GO:0016020">
    <property type="term" value="C:membrane"/>
    <property type="evidence" value="ECO:0007669"/>
    <property type="project" value="UniProtKB-SubCell"/>
</dbReference>
<dbReference type="GO" id="GO:0020037">
    <property type="term" value="F:heme binding"/>
    <property type="evidence" value="ECO:0007669"/>
    <property type="project" value="InterPro"/>
</dbReference>
<dbReference type="GO" id="GO:0005737">
    <property type="term" value="C:cytoplasm"/>
    <property type="evidence" value="ECO:0007669"/>
    <property type="project" value="TreeGrafter"/>
</dbReference>